<dbReference type="AlphaFoldDB" id="A0A1I8P9B2"/>
<organism evidence="1 2">
    <name type="scientific">Stomoxys calcitrans</name>
    <name type="common">Stable fly</name>
    <name type="synonym">Conops calcitrans</name>
    <dbReference type="NCBI Taxonomy" id="35570"/>
    <lineage>
        <taxon>Eukaryota</taxon>
        <taxon>Metazoa</taxon>
        <taxon>Ecdysozoa</taxon>
        <taxon>Arthropoda</taxon>
        <taxon>Hexapoda</taxon>
        <taxon>Insecta</taxon>
        <taxon>Pterygota</taxon>
        <taxon>Neoptera</taxon>
        <taxon>Endopterygota</taxon>
        <taxon>Diptera</taxon>
        <taxon>Brachycera</taxon>
        <taxon>Muscomorpha</taxon>
        <taxon>Muscoidea</taxon>
        <taxon>Muscidae</taxon>
        <taxon>Stomoxys</taxon>
    </lineage>
</organism>
<proteinExistence type="predicted"/>
<sequence>MEGNIDDVMEPSQKEPASFNIKRYPKNQIIFNDLKLKAEMETNDVHENIETISEELEKYSACIERYEFWNSIKEQTEDFLALHPHTIEQLQTSPGMEQPNPHNKKPQNNFAQKNLAITGTQRNFPLETSKEDLQRLPALSPAVDPSEELYSINFIERFRMQWKRDLCLKDMWTENDNKQTLEITHIGEEKKSIEKPVMKLQKSPMLHYSISPSEAYTPIDFIQRFRKQRKEEFCLADVWASGNSKQCCQLSRIGGEKQNISNSNTFRNQITSPCYQELPYEKICNNDVVLDSKDIPNEEFKPNSSSIKPLMAKRFVCFIPNEPEVAKADNIRIRILSEFVANLQEEPINHYNWNRDLSKSCDSGLESI</sequence>
<keyword evidence="2" id="KW-1185">Reference proteome</keyword>
<gene>
    <name evidence="1" type="primary">106092129</name>
</gene>
<dbReference type="EnsemblMetazoa" id="SCAU005960-RA">
    <property type="protein sequence ID" value="SCAU005960-PA"/>
    <property type="gene ID" value="SCAU005960"/>
</dbReference>
<accession>A0A1I8P9B2</accession>
<dbReference type="VEuPathDB" id="VectorBase:SCAU005960"/>
<reference evidence="1" key="1">
    <citation type="submission" date="2020-05" db="UniProtKB">
        <authorList>
            <consortium name="EnsemblMetazoa"/>
        </authorList>
    </citation>
    <scope>IDENTIFICATION</scope>
    <source>
        <strain evidence="1">USDA</strain>
    </source>
</reference>
<dbReference type="Proteomes" id="UP000095300">
    <property type="component" value="Unassembled WGS sequence"/>
</dbReference>
<protein>
    <submittedName>
        <fullName evidence="1">Uncharacterized protein</fullName>
    </submittedName>
</protein>
<evidence type="ECO:0000313" key="2">
    <source>
        <dbReference type="Proteomes" id="UP000095300"/>
    </source>
</evidence>
<name>A0A1I8P9B2_STOCA</name>
<evidence type="ECO:0000313" key="1">
    <source>
        <dbReference type="EnsemblMetazoa" id="SCAU005960-PA"/>
    </source>
</evidence>